<proteinExistence type="predicted"/>
<reference evidence="3 4" key="1">
    <citation type="submission" date="2024-01" db="EMBL/GenBank/DDBJ databases">
        <title>Genome insights into Plantactinospora sonchi sp. nov.</title>
        <authorList>
            <person name="Wang L."/>
        </authorList>
    </citation>
    <scope>NUCLEOTIDE SEQUENCE [LARGE SCALE GENOMIC DNA]</scope>
    <source>
        <strain evidence="3 4">NEAU-QY2</strain>
    </source>
</reference>
<evidence type="ECO:0008006" key="5">
    <source>
        <dbReference type="Google" id="ProtNLM"/>
    </source>
</evidence>
<gene>
    <name evidence="3" type="ORF">V1633_04480</name>
</gene>
<feature type="region of interest" description="Disordered" evidence="1">
    <location>
        <begin position="1"/>
        <end position="61"/>
    </location>
</feature>
<keyword evidence="2" id="KW-0812">Transmembrane</keyword>
<evidence type="ECO:0000256" key="1">
    <source>
        <dbReference type="SAM" id="MobiDB-lite"/>
    </source>
</evidence>
<accession>A0ABU7RMN5</accession>
<dbReference type="EMBL" id="JAZGQK010000003">
    <property type="protein sequence ID" value="MEE6257747.1"/>
    <property type="molecule type" value="Genomic_DNA"/>
</dbReference>
<feature type="compositionally biased region" description="Basic and acidic residues" evidence="1">
    <location>
        <begin position="30"/>
        <end position="41"/>
    </location>
</feature>
<dbReference type="RefSeq" id="WP_331212862.1">
    <property type="nucleotide sequence ID" value="NZ_JAZGQK010000003.1"/>
</dbReference>
<organism evidence="3 4">
    <name type="scientific">Plantactinospora sonchi</name>
    <dbReference type="NCBI Taxonomy" id="1544735"/>
    <lineage>
        <taxon>Bacteria</taxon>
        <taxon>Bacillati</taxon>
        <taxon>Actinomycetota</taxon>
        <taxon>Actinomycetes</taxon>
        <taxon>Micromonosporales</taxon>
        <taxon>Micromonosporaceae</taxon>
        <taxon>Plantactinospora</taxon>
    </lineage>
</organism>
<sequence>MNPPVADGIREEEPESPAERSLRPGPRSESGTERDTERVPGAERNTGSEAGRATGGAGRRPAGRTTALLEWALIGVGMVVLAVTPRKEMIGDGLARYYALVGLLEQQKLSDTAYSLIGPLFATPLWFVGRWTDDTQAVVAQYNFLLFTLGLMVIHILLHKRIDDRLLRRFLLLLIAGSMIGAHLQDFYGEVFTTVTVGVGLLAATLPWTGRWTRIGGWVAVVLGVANTPATLLALGLVVGLLCLRRRRLRYLAVPLVTVLLMMGEAWLRFGDPLHSVYLDNGGGRTVMPYSGEPGFSYPFLLGVVAILFSFGRGLLWFTPGLFLPIRRRLREEGGAAGDDVWSFWLLWAVFVAGLVLVYASWWAWYGGMYWGPRFFLFAILPACLALAVCLSAERAGPWANLATLAAVLLSVWGAANSLVYGQVRPLICYDNNWYLEALCHFTPEFSPLWAPLMEAPPLTGLQRLALAGYALVLLWFSVPLLARLARQAGTAVRDHRQLLGWRNWRW</sequence>
<feature type="transmembrane region" description="Helical" evidence="2">
    <location>
        <begin position="298"/>
        <end position="324"/>
    </location>
</feature>
<keyword evidence="2" id="KW-1133">Transmembrane helix</keyword>
<name>A0ABU7RMN5_9ACTN</name>
<feature type="transmembrane region" description="Helical" evidence="2">
    <location>
        <begin position="467"/>
        <end position="486"/>
    </location>
</feature>
<keyword evidence="4" id="KW-1185">Reference proteome</keyword>
<feature type="transmembrane region" description="Helical" evidence="2">
    <location>
        <begin position="215"/>
        <end position="244"/>
    </location>
</feature>
<feature type="transmembrane region" description="Helical" evidence="2">
    <location>
        <begin position="67"/>
        <end position="84"/>
    </location>
</feature>
<evidence type="ECO:0000256" key="2">
    <source>
        <dbReference type="SAM" id="Phobius"/>
    </source>
</evidence>
<keyword evidence="2" id="KW-0472">Membrane</keyword>
<feature type="transmembrane region" description="Helical" evidence="2">
    <location>
        <begin position="345"/>
        <end position="365"/>
    </location>
</feature>
<evidence type="ECO:0000313" key="3">
    <source>
        <dbReference type="EMBL" id="MEE6257747.1"/>
    </source>
</evidence>
<feature type="transmembrane region" description="Helical" evidence="2">
    <location>
        <begin position="371"/>
        <end position="391"/>
    </location>
</feature>
<feature type="transmembrane region" description="Helical" evidence="2">
    <location>
        <begin position="251"/>
        <end position="270"/>
    </location>
</feature>
<evidence type="ECO:0000313" key="4">
    <source>
        <dbReference type="Proteomes" id="UP001332243"/>
    </source>
</evidence>
<feature type="transmembrane region" description="Helical" evidence="2">
    <location>
        <begin position="139"/>
        <end position="158"/>
    </location>
</feature>
<feature type="transmembrane region" description="Helical" evidence="2">
    <location>
        <begin position="398"/>
        <end position="416"/>
    </location>
</feature>
<dbReference type="Proteomes" id="UP001332243">
    <property type="component" value="Unassembled WGS sequence"/>
</dbReference>
<comment type="caution">
    <text evidence="3">The sequence shown here is derived from an EMBL/GenBank/DDBJ whole genome shotgun (WGS) entry which is preliminary data.</text>
</comment>
<protein>
    <recommendedName>
        <fullName evidence="5">DUF2029 domain-containing protein</fullName>
    </recommendedName>
</protein>